<organism evidence="1 2">
    <name type="scientific">Chryseolinea lacunae</name>
    <dbReference type="NCBI Taxonomy" id="2801331"/>
    <lineage>
        <taxon>Bacteria</taxon>
        <taxon>Pseudomonadati</taxon>
        <taxon>Bacteroidota</taxon>
        <taxon>Cytophagia</taxon>
        <taxon>Cytophagales</taxon>
        <taxon>Fulvivirgaceae</taxon>
        <taxon>Chryseolinea</taxon>
    </lineage>
</organism>
<name>A0ABS1KTF2_9BACT</name>
<evidence type="ECO:0000313" key="2">
    <source>
        <dbReference type="Proteomes" id="UP000613030"/>
    </source>
</evidence>
<gene>
    <name evidence="1" type="ORF">JI741_12180</name>
</gene>
<dbReference type="RefSeq" id="WP_202009672.1">
    <property type="nucleotide sequence ID" value="NZ_JAERRB010000003.1"/>
</dbReference>
<protein>
    <submittedName>
        <fullName evidence="1">Uncharacterized protein</fullName>
    </submittedName>
</protein>
<keyword evidence="2" id="KW-1185">Reference proteome</keyword>
<dbReference type="Proteomes" id="UP000613030">
    <property type="component" value="Unassembled WGS sequence"/>
</dbReference>
<proteinExistence type="predicted"/>
<comment type="caution">
    <text evidence="1">The sequence shown here is derived from an EMBL/GenBank/DDBJ whole genome shotgun (WGS) entry which is preliminary data.</text>
</comment>
<accession>A0ABS1KTF2</accession>
<dbReference type="EMBL" id="JAERRB010000003">
    <property type="protein sequence ID" value="MBL0741982.1"/>
    <property type="molecule type" value="Genomic_DNA"/>
</dbReference>
<evidence type="ECO:0000313" key="1">
    <source>
        <dbReference type="EMBL" id="MBL0741982.1"/>
    </source>
</evidence>
<reference evidence="1 2" key="1">
    <citation type="submission" date="2021-01" db="EMBL/GenBank/DDBJ databases">
        <title>Chryseolinea sp. Jin1 Genome sequencing and assembly.</title>
        <authorList>
            <person name="Kim I."/>
        </authorList>
    </citation>
    <scope>NUCLEOTIDE SEQUENCE [LARGE SCALE GENOMIC DNA]</scope>
    <source>
        <strain evidence="1 2">Jin1</strain>
    </source>
</reference>
<sequence length="152" mass="17193">MLYKLNSDTPAEALTAGCNLSTETSNNQTPMQTNPLKEQVENYRKVMQEDFNVKEEVFFNTIPIKINHLISFVSNNGMDLAGVRIYMAKKTPDPLLDDYELIFVPCNAFRDEDGNVLYYRDKLGTQAEEISNIITVQCRRPPGCQLGALLLP</sequence>